<feature type="transmembrane region" description="Helical" evidence="6">
    <location>
        <begin position="261"/>
        <end position="283"/>
    </location>
</feature>
<feature type="transmembrane region" description="Helical" evidence="6">
    <location>
        <begin position="234"/>
        <end position="255"/>
    </location>
</feature>
<reference evidence="8 9" key="1">
    <citation type="submission" date="2022-02" db="EMBL/GenBank/DDBJ databases">
        <title>The car tank lid bacteriome: a reservoir of bacteria with potential in bioremediation of fuel.</title>
        <authorList>
            <person name="Vidal-Verdu A."/>
            <person name="Gomez-Martinez D."/>
            <person name="Latorre-Perez A."/>
            <person name="Pereto J."/>
            <person name="Porcar M."/>
        </authorList>
    </citation>
    <scope>NUCLEOTIDE SEQUENCE [LARGE SCALE GENOMIC DNA]</scope>
    <source>
        <strain evidence="8 9">4D.3</strain>
    </source>
</reference>
<feature type="region of interest" description="Disordered" evidence="5">
    <location>
        <begin position="414"/>
        <end position="454"/>
    </location>
</feature>
<dbReference type="Proteomes" id="UP001651050">
    <property type="component" value="Unassembled WGS sequence"/>
</dbReference>
<dbReference type="Gene3D" id="1.20.1250.20">
    <property type="entry name" value="MFS general substrate transporter like domains"/>
    <property type="match status" value="1"/>
</dbReference>
<evidence type="ECO:0000256" key="4">
    <source>
        <dbReference type="ARBA" id="ARBA00023136"/>
    </source>
</evidence>
<comment type="caution">
    <text evidence="8">The sequence shown here is derived from an EMBL/GenBank/DDBJ whole genome shotgun (WGS) entry which is preliminary data.</text>
</comment>
<feature type="transmembrane region" description="Helical" evidence="6">
    <location>
        <begin position="295"/>
        <end position="316"/>
    </location>
</feature>
<keyword evidence="3 6" id="KW-1133">Transmembrane helix</keyword>
<evidence type="ECO:0000256" key="5">
    <source>
        <dbReference type="SAM" id="MobiDB-lite"/>
    </source>
</evidence>
<feature type="transmembrane region" description="Helical" evidence="6">
    <location>
        <begin position="82"/>
        <end position="100"/>
    </location>
</feature>
<dbReference type="Pfam" id="PF07690">
    <property type="entry name" value="MFS_1"/>
    <property type="match status" value="1"/>
</dbReference>
<dbReference type="InterPro" id="IPR020846">
    <property type="entry name" value="MFS_dom"/>
</dbReference>
<evidence type="ECO:0000313" key="9">
    <source>
        <dbReference type="Proteomes" id="UP001651050"/>
    </source>
</evidence>
<gene>
    <name evidence="8" type="ORF">M1843_07260</name>
</gene>
<feature type="transmembrane region" description="Helical" evidence="6">
    <location>
        <begin position="390"/>
        <end position="410"/>
    </location>
</feature>
<keyword evidence="2 6" id="KW-0812">Transmembrane</keyword>
<feature type="transmembrane region" description="Helical" evidence="6">
    <location>
        <begin position="328"/>
        <end position="350"/>
    </location>
</feature>
<evidence type="ECO:0000256" key="1">
    <source>
        <dbReference type="ARBA" id="ARBA00004651"/>
    </source>
</evidence>
<feature type="transmembrane region" description="Helical" evidence="6">
    <location>
        <begin position="139"/>
        <end position="161"/>
    </location>
</feature>
<evidence type="ECO:0000256" key="6">
    <source>
        <dbReference type="SAM" id="Phobius"/>
    </source>
</evidence>
<comment type="subcellular location">
    <subcellularLocation>
        <location evidence="1">Cell membrane</location>
        <topology evidence="1">Multi-pass membrane protein</topology>
    </subcellularLocation>
</comment>
<dbReference type="PANTHER" id="PTHR23501:SF154">
    <property type="entry name" value="MULTIDRUG-EFFLUX TRANSPORTER RV1634-RELATED"/>
    <property type="match status" value="1"/>
</dbReference>
<evidence type="ECO:0000256" key="3">
    <source>
        <dbReference type="ARBA" id="ARBA00022989"/>
    </source>
</evidence>
<feature type="transmembrane region" description="Helical" evidence="6">
    <location>
        <begin position="16"/>
        <end position="38"/>
    </location>
</feature>
<accession>A0ABT0J210</accession>
<keyword evidence="4 6" id="KW-0472">Membrane</keyword>
<evidence type="ECO:0000256" key="2">
    <source>
        <dbReference type="ARBA" id="ARBA00022692"/>
    </source>
</evidence>
<dbReference type="EMBL" id="JALQCY010000002">
    <property type="protein sequence ID" value="MCK9793538.1"/>
    <property type="molecule type" value="Genomic_DNA"/>
</dbReference>
<organism evidence="8 9">
    <name type="scientific">Isoptericola peretonis</name>
    <dbReference type="NCBI Taxonomy" id="2918523"/>
    <lineage>
        <taxon>Bacteria</taxon>
        <taxon>Bacillati</taxon>
        <taxon>Actinomycetota</taxon>
        <taxon>Actinomycetes</taxon>
        <taxon>Micrococcales</taxon>
        <taxon>Promicromonosporaceae</taxon>
        <taxon>Isoptericola</taxon>
    </lineage>
</organism>
<dbReference type="PROSITE" id="PS50850">
    <property type="entry name" value="MFS"/>
    <property type="match status" value="1"/>
</dbReference>
<dbReference type="InterPro" id="IPR036259">
    <property type="entry name" value="MFS_trans_sf"/>
</dbReference>
<feature type="transmembrane region" description="Helical" evidence="6">
    <location>
        <begin position="362"/>
        <end position="384"/>
    </location>
</feature>
<feature type="transmembrane region" description="Helical" evidence="6">
    <location>
        <begin position="167"/>
        <end position="185"/>
    </location>
</feature>
<sequence>MTAAGALLDARAQRTVLVGMVAYLALGAFEALAVSTAMPTVAAELDGLRLYTYAFAASSAAAVVGMLAAGRWTDRRGPAAPLRVGIGLFLAGLLVAGLAPSMPVLLAGRTLQGLGTGMEGVAFYVLVARVFPEQRRATVFAWFAAAWVVPGVVGPLVAGVVTQYLGWRWVFLAVPVLAVPALLALRPGLAAARDAWSGPDGAAAAAYAAGTGRGAWRDVVRPVLHGARGLGTVVLVRALVAAAFVGAEVLLPLALTRERGLAPTFAGAVLTLHVLGWSAGSWLRGRGLGGLTHAGFLRLGAASLAAGTAGVALLTVPGVPLPVAAAPWVLGGLGMGLSYPTLNLLVLELAPASAQGAAMSALQVADALASALALTGTGALLWALHDRVGVAAYAACLALAAALALAPGALSGRTRPSGRVGPGPGVTTGVTNSLAVSSRRRDAADEDAVPARSS</sequence>
<dbReference type="PANTHER" id="PTHR23501">
    <property type="entry name" value="MAJOR FACILITATOR SUPERFAMILY"/>
    <property type="match status" value="1"/>
</dbReference>
<proteinExistence type="predicted"/>
<dbReference type="InterPro" id="IPR011701">
    <property type="entry name" value="MFS"/>
</dbReference>
<evidence type="ECO:0000259" key="7">
    <source>
        <dbReference type="PROSITE" id="PS50850"/>
    </source>
</evidence>
<feature type="transmembrane region" description="Helical" evidence="6">
    <location>
        <begin position="50"/>
        <end position="70"/>
    </location>
</feature>
<feature type="transmembrane region" description="Helical" evidence="6">
    <location>
        <begin position="106"/>
        <end position="127"/>
    </location>
</feature>
<keyword evidence="9" id="KW-1185">Reference proteome</keyword>
<feature type="domain" description="Major facilitator superfamily (MFS) profile" evidence="7">
    <location>
        <begin position="16"/>
        <end position="410"/>
    </location>
</feature>
<dbReference type="SUPFAM" id="SSF103473">
    <property type="entry name" value="MFS general substrate transporter"/>
    <property type="match status" value="1"/>
</dbReference>
<name>A0ABT0J210_9MICO</name>
<protein>
    <submittedName>
        <fullName evidence="8">MFS transporter</fullName>
    </submittedName>
</protein>
<dbReference type="RefSeq" id="WP_416343384.1">
    <property type="nucleotide sequence ID" value="NZ_JALQCY010000002.1"/>
</dbReference>
<evidence type="ECO:0000313" key="8">
    <source>
        <dbReference type="EMBL" id="MCK9793538.1"/>
    </source>
</evidence>